<keyword evidence="2 5" id="KW-0479">Metal-binding</keyword>
<keyword evidence="4 5" id="KW-0408">Iron</keyword>
<reference evidence="6" key="1">
    <citation type="submission" date="2021-02" db="EMBL/GenBank/DDBJ databases">
        <authorList>
            <person name="Dougan E. K."/>
            <person name="Rhodes N."/>
            <person name="Thang M."/>
            <person name="Chan C."/>
        </authorList>
    </citation>
    <scope>NUCLEOTIDE SEQUENCE</scope>
</reference>
<dbReference type="PANTHER" id="PTHR24296">
    <property type="entry name" value="CYTOCHROME P450"/>
    <property type="match status" value="1"/>
</dbReference>
<accession>A0A813DZ09</accession>
<keyword evidence="3" id="KW-0560">Oxidoreductase</keyword>
<keyword evidence="5" id="KW-0349">Heme</keyword>
<dbReference type="InterPro" id="IPR001128">
    <property type="entry name" value="Cyt_P450"/>
</dbReference>
<evidence type="ECO:0000256" key="2">
    <source>
        <dbReference type="ARBA" id="ARBA00022723"/>
    </source>
</evidence>
<sequence>MPALGLPSKDVFKRFTMESIGNVFFNMDFDLLNPANTSTKLSFGACFDETSAAAARLISPSALLYALSDLCPHPLGQVVSYLYWSGSEQRFFLAKCAELRSYASDIICTSRMDPLLGTRRDLLALFMNARQEDGSPLDDELLVDMVISFALAGRDTTASLLTWTAFLLTQNPHVQTLLRGEVKVVAQLGQARPTYKDVDKMPYLRGVLWEVLRLRPVVPLDSKTAVQADVLPDGTYVPSNARVLFFPFGVGLDQERWGEDVQEMRPERWTGKPLPSSYDFPVFQAGPRICLGMNMALFEAGVMLATLMQHFELTLAGSSEEVRYDRSGGVMGVEGGLLVKATPLAVVERDVSRLGGA</sequence>
<gene>
    <name evidence="6" type="ORF">PGLA1383_LOCUS11354</name>
</gene>
<organism evidence="6 7">
    <name type="scientific">Polarella glacialis</name>
    <name type="common">Dinoflagellate</name>
    <dbReference type="NCBI Taxonomy" id="89957"/>
    <lineage>
        <taxon>Eukaryota</taxon>
        <taxon>Sar</taxon>
        <taxon>Alveolata</taxon>
        <taxon>Dinophyceae</taxon>
        <taxon>Suessiales</taxon>
        <taxon>Suessiaceae</taxon>
        <taxon>Polarella</taxon>
    </lineage>
</organism>
<keyword evidence="7" id="KW-1185">Reference proteome</keyword>
<dbReference type="Gene3D" id="1.10.630.10">
    <property type="entry name" value="Cytochrome P450"/>
    <property type="match status" value="1"/>
</dbReference>
<dbReference type="GO" id="GO:0005506">
    <property type="term" value="F:iron ion binding"/>
    <property type="evidence" value="ECO:0007669"/>
    <property type="project" value="InterPro"/>
</dbReference>
<name>A0A813DZ09_POLGL</name>
<evidence type="ECO:0000313" key="7">
    <source>
        <dbReference type="Proteomes" id="UP000654075"/>
    </source>
</evidence>
<dbReference type="Pfam" id="PF00067">
    <property type="entry name" value="p450"/>
    <property type="match status" value="1"/>
</dbReference>
<evidence type="ECO:0000256" key="5">
    <source>
        <dbReference type="PIRSR" id="PIRSR602401-1"/>
    </source>
</evidence>
<dbReference type="InterPro" id="IPR002401">
    <property type="entry name" value="Cyt_P450_E_grp-I"/>
</dbReference>
<feature type="binding site" description="axial binding residue" evidence="5">
    <location>
        <position position="290"/>
    </location>
    <ligand>
        <name>heme</name>
        <dbReference type="ChEBI" id="CHEBI:30413"/>
    </ligand>
    <ligandPart>
        <name>Fe</name>
        <dbReference type="ChEBI" id="CHEBI:18248"/>
    </ligandPart>
</feature>
<dbReference type="GO" id="GO:0004497">
    <property type="term" value="F:monooxygenase activity"/>
    <property type="evidence" value="ECO:0007669"/>
    <property type="project" value="InterPro"/>
</dbReference>
<dbReference type="GO" id="GO:0016705">
    <property type="term" value="F:oxidoreductase activity, acting on paired donors, with incorporation or reduction of molecular oxygen"/>
    <property type="evidence" value="ECO:0007669"/>
    <property type="project" value="InterPro"/>
</dbReference>
<comment type="cofactor">
    <cofactor evidence="5">
        <name>heme</name>
        <dbReference type="ChEBI" id="CHEBI:30413"/>
    </cofactor>
</comment>
<comment type="similarity">
    <text evidence="1">Belongs to the cytochrome P450 family.</text>
</comment>
<evidence type="ECO:0000256" key="3">
    <source>
        <dbReference type="ARBA" id="ARBA00023002"/>
    </source>
</evidence>
<evidence type="ECO:0000256" key="1">
    <source>
        <dbReference type="ARBA" id="ARBA00010617"/>
    </source>
</evidence>
<dbReference type="AlphaFoldDB" id="A0A813DZ09"/>
<dbReference type="PRINTS" id="PR00385">
    <property type="entry name" value="P450"/>
</dbReference>
<protein>
    <recommendedName>
        <fullName evidence="8">Cytochrome P450</fullName>
    </recommendedName>
</protein>
<dbReference type="GO" id="GO:0020037">
    <property type="term" value="F:heme binding"/>
    <property type="evidence" value="ECO:0007669"/>
    <property type="project" value="InterPro"/>
</dbReference>
<comment type="caution">
    <text evidence="6">The sequence shown here is derived from an EMBL/GenBank/DDBJ whole genome shotgun (WGS) entry which is preliminary data.</text>
</comment>
<dbReference type="SUPFAM" id="SSF48264">
    <property type="entry name" value="Cytochrome P450"/>
    <property type="match status" value="1"/>
</dbReference>
<dbReference type="Proteomes" id="UP000654075">
    <property type="component" value="Unassembled WGS sequence"/>
</dbReference>
<evidence type="ECO:0000313" key="6">
    <source>
        <dbReference type="EMBL" id="CAE8592721.1"/>
    </source>
</evidence>
<dbReference type="InterPro" id="IPR036396">
    <property type="entry name" value="Cyt_P450_sf"/>
</dbReference>
<dbReference type="PRINTS" id="PR00463">
    <property type="entry name" value="EP450I"/>
</dbReference>
<proteinExistence type="inferred from homology"/>
<evidence type="ECO:0008006" key="8">
    <source>
        <dbReference type="Google" id="ProtNLM"/>
    </source>
</evidence>
<evidence type="ECO:0000256" key="4">
    <source>
        <dbReference type="ARBA" id="ARBA00023004"/>
    </source>
</evidence>
<dbReference type="OrthoDB" id="1470350at2759"/>
<dbReference type="EMBL" id="CAJNNV010005850">
    <property type="protein sequence ID" value="CAE8592721.1"/>
    <property type="molecule type" value="Genomic_DNA"/>
</dbReference>